<dbReference type="PANTHER" id="PTHR43364">
    <property type="entry name" value="NADH-SPECIFIC METHYLGLYOXAL REDUCTASE-RELATED"/>
    <property type="match status" value="1"/>
</dbReference>
<dbReference type="InterPro" id="IPR036812">
    <property type="entry name" value="NAD(P)_OxRdtase_dom_sf"/>
</dbReference>
<dbReference type="STRING" id="535712.A4Z71_01105"/>
<feature type="domain" description="NADP-dependent oxidoreductase" evidence="1">
    <location>
        <begin position="16"/>
        <end position="307"/>
    </location>
</feature>
<evidence type="ECO:0000313" key="3">
    <source>
        <dbReference type="Proteomes" id="UP000243784"/>
    </source>
</evidence>
<keyword evidence="3" id="KW-1185">Reference proteome</keyword>
<dbReference type="InterPro" id="IPR023210">
    <property type="entry name" value="NADP_OxRdtase_dom"/>
</dbReference>
<dbReference type="GO" id="GO:0005829">
    <property type="term" value="C:cytosol"/>
    <property type="evidence" value="ECO:0007669"/>
    <property type="project" value="TreeGrafter"/>
</dbReference>
<dbReference type="Gene3D" id="3.20.20.100">
    <property type="entry name" value="NADP-dependent oxidoreductase domain"/>
    <property type="match status" value="1"/>
</dbReference>
<name>A0A1D9DXV7_9MICO</name>
<dbReference type="Pfam" id="PF00248">
    <property type="entry name" value="Aldo_ket_red"/>
    <property type="match status" value="1"/>
</dbReference>
<evidence type="ECO:0000259" key="1">
    <source>
        <dbReference type="Pfam" id="PF00248"/>
    </source>
</evidence>
<dbReference type="EMBL" id="CP015208">
    <property type="protein sequence ID" value="AOY55639.1"/>
    <property type="molecule type" value="Genomic_DNA"/>
</dbReference>
<dbReference type="AlphaFoldDB" id="A0A1D9DXV7"/>
<dbReference type="CDD" id="cd19081">
    <property type="entry name" value="AKR_AKR9C1"/>
    <property type="match status" value="1"/>
</dbReference>
<sequence length="310" mass="33552">MTRITLPNTNLSVYPLSLGGNVFGWSADQDQSFAVLDAHRDLGGNFIDTADVYSEWVEGNRGGESESIIGNWMSSRGGRDQVVIATKVAKLSTRAGLSRANIIAACDDSLKRLKTDYIDLYYAHEDDQSVDLLETLSAFDELVTAGKIRYAAASNYSGARLSEALRVSAENNLTSYVALQNQYNLLERGEFETDAAPILRERGLSALPYYALASGFLTGKYQPGTEVDSVRAGGVSKYQNEQGWAVIAALGEIAAEQHSSISAVALAWLRQQDVVSTPIASARTIQQLQEIMPIVELSVEQLSKLSSASA</sequence>
<evidence type="ECO:0000313" key="2">
    <source>
        <dbReference type="EMBL" id="AOY55639.1"/>
    </source>
</evidence>
<dbReference type="KEGG" id="rpla:A4Z71_01105"/>
<dbReference type="InterPro" id="IPR050523">
    <property type="entry name" value="AKR_Detox_Biosynth"/>
</dbReference>
<organism evidence="2 3">
    <name type="scientific">Candidatus Rhodoluna planktonica</name>
    <dbReference type="NCBI Taxonomy" id="535712"/>
    <lineage>
        <taxon>Bacteria</taxon>
        <taxon>Bacillati</taxon>
        <taxon>Actinomycetota</taxon>
        <taxon>Actinomycetes</taxon>
        <taxon>Micrococcales</taxon>
        <taxon>Microbacteriaceae</taxon>
        <taxon>Luna cluster</taxon>
        <taxon>Luna-1 subcluster</taxon>
        <taxon>Rhodoluna</taxon>
    </lineage>
</organism>
<dbReference type="RefSeq" id="WP_070954152.1">
    <property type="nucleotide sequence ID" value="NZ_CP015208.1"/>
</dbReference>
<dbReference type="PANTHER" id="PTHR43364:SF6">
    <property type="entry name" value="OXIDOREDUCTASE-RELATED"/>
    <property type="match status" value="1"/>
</dbReference>
<protein>
    <submittedName>
        <fullName evidence="2">Alcohol dehydrogenase</fullName>
    </submittedName>
</protein>
<proteinExistence type="predicted"/>
<accession>A0A1D9DXV7</accession>
<gene>
    <name evidence="2" type="ORF">A4Z71_01105</name>
</gene>
<reference evidence="2 3" key="1">
    <citation type="journal article" date="2016" name="Biochim. Biophys. Acta">
        <title>Photochemical characterization of actinorhodopsin and its functional existence in the natural host.</title>
        <authorList>
            <person name="Nakamura S."/>
            <person name="Kikukawa T."/>
            <person name="Tamogami J."/>
            <person name="Kamiya M."/>
            <person name="Aizawa T."/>
            <person name="Hahn M.W."/>
            <person name="Ihara K."/>
            <person name="Kamo N."/>
            <person name="Demura M."/>
        </authorList>
    </citation>
    <scope>NUCLEOTIDE SEQUENCE [LARGE SCALE GENOMIC DNA]</scope>
    <source>
        <strain evidence="2 3">MWH-Dar1</strain>
    </source>
</reference>
<dbReference type="Proteomes" id="UP000243784">
    <property type="component" value="Chromosome"/>
</dbReference>
<dbReference type="OrthoDB" id="9768793at2"/>
<dbReference type="SUPFAM" id="SSF51430">
    <property type="entry name" value="NAD(P)-linked oxidoreductase"/>
    <property type="match status" value="1"/>
</dbReference>